<evidence type="ECO:0000313" key="3">
    <source>
        <dbReference type="Proteomes" id="UP000217676"/>
    </source>
</evidence>
<proteinExistence type="predicted"/>
<evidence type="ECO:0000256" key="1">
    <source>
        <dbReference type="SAM" id="MobiDB-lite"/>
    </source>
</evidence>
<dbReference type="EMBL" id="AP017424">
    <property type="protein sequence ID" value="BAU87487.1"/>
    <property type="molecule type" value="Genomic_DNA"/>
</dbReference>
<keyword evidence="3" id="KW-1185">Reference proteome</keyword>
<organism evidence="2 3">
    <name type="scientific">Streptomyces laurentii</name>
    <dbReference type="NCBI Taxonomy" id="39478"/>
    <lineage>
        <taxon>Bacteria</taxon>
        <taxon>Bacillati</taxon>
        <taxon>Actinomycetota</taxon>
        <taxon>Actinomycetes</taxon>
        <taxon>Kitasatosporales</taxon>
        <taxon>Streptomycetaceae</taxon>
        <taxon>Streptomyces</taxon>
    </lineage>
</organism>
<protein>
    <submittedName>
        <fullName evidence="2">Uncharacterized protein</fullName>
    </submittedName>
</protein>
<dbReference type="Proteomes" id="UP000217676">
    <property type="component" value="Chromosome"/>
</dbReference>
<sequence>MTSLGPLVAVARGAASPSAANAVAVTARVRAARMVEPPVEDAPKRRPGSIDEYAFHDEPSQAGTADALRYWAAPVSPEFGRTGAGSGRNRRSQTSGAII</sequence>
<dbReference type="AlphaFoldDB" id="A0A160P6J6"/>
<accession>A0A160P6J6</accession>
<feature type="region of interest" description="Disordered" evidence="1">
    <location>
        <begin position="79"/>
        <end position="99"/>
    </location>
</feature>
<reference evidence="2 3" key="1">
    <citation type="journal article" date="2016" name="Genome Announc.">
        <title>Complete Genome Sequence of Thiostrepton-Producing Streptomyces laurentii ATCC 31255.</title>
        <authorList>
            <person name="Doi K."/>
            <person name="Fujino Y."/>
            <person name="Nagayoshi Y."/>
            <person name="Ohshima T."/>
            <person name="Ogata S."/>
        </authorList>
    </citation>
    <scope>NUCLEOTIDE SEQUENCE [LARGE SCALE GENOMIC DNA]</scope>
    <source>
        <strain evidence="2 3">ATCC 31255</strain>
    </source>
</reference>
<dbReference type="KEGG" id="slau:SLA_6621"/>
<evidence type="ECO:0000313" key="2">
    <source>
        <dbReference type="EMBL" id="BAU87487.1"/>
    </source>
</evidence>
<gene>
    <name evidence="2" type="ORF">SLA_6621</name>
</gene>
<name>A0A160P6J6_STRLU</name>